<organism evidence="6 7">
    <name type="scientific">Chelonoidis abingdonii</name>
    <name type="common">Abingdon island giant tortoise</name>
    <name type="synonym">Testudo abingdonii</name>
    <dbReference type="NCBI Taxonomy" id="106734"/>
    <lineage>
        <taxon>Eukaryota</taxon>
        <taxon>Metazoa</taxon>
        <taxon>Chordata</taxon>
        <taxon>Craniata</taxon>
        <taxon>Vertebrata</taxon>
        <taxon>Euteleostomi</taxon>
        <taxon>Archelosauria</taxon>
        <taxon>Testudinata</taxon>
        <taxon>Testudines</taxon>
        <taxon>Cryptodira</taxon>
        <taxon>Durocryptodira</taxon>
        <taxon>Testudinoidea</taxon>
        <taxon>Testudinidae</taxon>
        <taxon>Chelonoidis</taxon>
    </lineage>
</organism>
<evidence type="ECO:0000256" key="4">
    <source>
        <dbReference type="ARBA" id="ARBA00023136"/>
    </source>
</evidence>
<keyword evidence="5" id="KW-0732">Signal</keyword>
<reference evidence="6" key="1">
    <citation type="submission" date="2025-08" db="UniProtKB">
        <authorList>
            <consortium name="Ensembl"/>
        </authorList>
    </citation>
    <scope>IDENTIFICATION</scope>
</reference>
<evidence type="ECO:0000256" key="2">
    <source>
        <dbReference type="ARBA" id="ARBA00022692"/>
    </source>
</evidence>
<evidence type="ECO:0000256" key="1">
    <source>
        <dbReference type="ARBA" id="ARBA00004141"/>
    </source>
</evidence>
<proteinExistence type="predicted"/>
<keyword evidence="3" id="KW-1133">Transmembrane helix</keyword>
<dbReference type="PANTHER" id="PTHR10671:SF34">
    <property type="entry name" value="PROTEIN NKG7"/>
    <property type="match status" value="1"/>
</dbReference>
<dbReference type="PANTHER" id="PTHR10671">
    <property type="entry name" value="EPITHELIAL MEMBRANE PROTEIN-RELATED"/>
    <property type="match status" value="1"/>
</dbReference>
<evidence type="ECO:0000313" key="7">
    <source>
        <dbReference type="Proteomes" id="UP000694404"/>
    </source>
</evidence>
<evidence type="ECO:0000313" key="6">
    <source>
        <dbReference type="Ensembl" id="ENSCABP00000000731.1"/>
    </source>
</evidence>
<evidence type="ECO:0000256" key="5">
    <source>
        <dbReference type="SAM" id="SignalP"/>
    </source>
</evidence>
<protein>
    <submittedName>
        <fullName evidence="6">Uncharacterized protein</fullName>
    </submittedName>
</protein>
<sequence>MPFLRILSTFLVLLSLLLLLIALGSDFWVADNAGGHMGLWKSCSSLGCARFPSVPGKGRQLCQGSHLCHQPAPQGRTRTPGGVCAVPFAPGLCAMIALAVFTGEFNGAVKVLPDQVAFDWSFGLGWVSFLLFLITGECNIGKGVPRGPLLCAQMQPSLGWDTGAGYKGTHRLVLRCSHLWGGAQGVFIWGRLTWC</sequence>
<dbReference type="AlphaFoldDB" id="A0A8C0FXH1"/>
<comment type="subcellular location">
    <subcellularLocation>
        <location evidence="1">Membrane</location>
        <topology evidence="1">Multi-pass membrane protein</topology>
    </subcellularLocation>
</comment>
<dbReference type="GO" id="GO:0005886">
    <property type="term" value="C:plasma membrane"/>
    <property type="evidence" value="ECO:0007669"/>
    <property type="project" value="TreeGrafter"/>
</dbReference>
<keyword evidence="2" id="KW-0812">Transmembrane</keyword>
<dbReference type="InterPro" id="IPR050579">
    <property type="entry name" value="PMP-22/EMP/MP20-like"/>
</dbReference>
<name>A0A8C0FXH1_CHEAB</name>
<dbReference type="Gene3D" id="1.20.140.150">
    <property type="match status" value="2"/>
</dbReference>
<keyword evidence="4" id="KW-0472">Membrane</keyword>
<keyword evidence="7" id="KW-1185">Reference proteome</keyword>
<feature type="chain" id="PRO_5034875333" evidence="5">
    <location>
        <begin position="25"/>
        <end position="195"/>
    </location>
</feature>
<feature type="signal peptide" evidence="5">
    <location>
        <begin position="1"/>
        <end position="24"/>
    </location>
</feature>
<accession>A0A8C0FXH1</accession>
<dbReference type="GeneTree" id="ENSGT00950000185384"/>
<dbReference type="Proteomes" id="UP000694404">
    <property type="component" value="Unplaced"/>
</dbReference>
<dbReference type="Ensembl" id="ENSCABT00000000792.1">
    <property type="protein sequence ID" value="ENSCABP00000000731.1"/>
    <property type="gene ID" value="ENSCABG00000000648.1"/>
</dbReference>
<evidence type="ECO:0000256" key="3">
    <source>
        <dbReference type="ARBA" id="ARBA00022989"/>
    </source>
</evidence>
<reference evidence="6" key="2">
    <citation type="submission" date="2025-09" db="UniProtKB">
        <authorList>
            <consortium name="Ensembl"/>
        </authorList>
    </citation>
    <scope>IDENTIFICATION</scope>
</reference>